<evidence type="ECO:0000256" key="6">
    <source>
        <dbReference type="SAM" id="MobiDB-lite"/>
    </source>
</evidence>
<gene>
    <name evidence="8" type="ORF">PENSTE_c011G09746</name>
</gene>
<dbReference type="PANTHER" id="PTHR47424:SF6">
    <property type="entry name" value="PROLINE UTILIZATION TRANS-ACTIVATOR"/>
    <property type="match status" value="1"/>
</dbReference>
<evidence type="ECO:0000313" key="9">
    <source>
        <dbReference type="Proteomes" id="UP000191285"/>
    </source>
</evidence>
<keyword evidence="3" id="KW-0238">DNA-binding</keyword>
<evidence type="ECO:0000256" key="4">
    <source>
        <dbReference type="ARBA" id="ARBA00023163"/>
    </source>
</evidence>
<dbReference type="InterPro" id="IPR001138">
    <property type="entry name" value="Zn2Cys6_DnaBD"/>
</dbReference>
<keyword evidence="9" id="KW-1185">Reference proteome</keyword>
<dbReference type="CDD" id="cd00067">
    <property type="entry name" value="GAL4"/>
    <property type="match status" value="1"/>
</dbReference>
<dbReference type="Pfam" id="PF04082">
    <property type="entry name" value="Fungal_trans"/>
    <property type="match status" value="1"/>
</dbReference>
<feature type="region of interest" description="Disordered" evidence="6">
    <location>
        <begin position="722"/>
        <end position="741"/>
    </location>
</feature>
<dbReference type="SMART" id="SM00906">
    <property type="entry name" value="Fungal_trans"/>
    <property type="match status" value="1"/>
</dbReference>
<dbReference type="Pfam" id="PF00172">
    <property type="entry name" value="Zn_clus"/>
    <property type="match status" value="1"/>
</dbReference>
<evidence type="ECO:0000256" key="3">
    <source>
        <dbReference type="ARBA" id="ARBA00023125"/>
    </source>
</evidence>
<evidence type="ECO:0000259" key="7">
    <source>
        <dbReference type="PROSITE" id="PS50048"/>
    </source>
</evidence>
<dbReference type="Proteomes" id="UP000191285">
    <property type="component" value="Unassembled WGS sequence"/>
</dbReference>
<dbReference type="Gene3D" id="4.10.240.10">
    <property type="entry name" value="Zn(2)-C6 fungal-type DNA-binding domain"/>
    <property type="match status" value="1"/>
</dbReference>
<dbReference type="PROSITE" id="PS50048">
    <property type="entry name" value="ZN2_CY6_FUNGAL_2"/>
    <property type="match status" value="1"/>
</dbReference>
<keyword evidence="1" id="KW-0479">Metal-binding</keyword>
<name>A0A1V6T7G2_9EURO</name>
<sequence length="741" mass="83429">MVEPTPQVRRGRRKRPRVPDSQRKRAAQACLPCRQNKEKCGGGDPCDRCQRYSRTCRFESVNVRRSLIAEYGESSTIIPDETSKETQMKRIISHFMGNISFDLASLESIADNLEQRHEDDRNLSINSQNPVAVNDYSLDPLSTNAMHYSGEFSHWNFSKMLERRLQSLGGHAKTERARDSKRTDDGFFRATGLLSSGSSVASAKQYFPPRTIADFLMKTFLEYAQTNYFYFDEETFHSKLNFYYEMNDPLNVNDAGWVCTLLMTFAIGTQFAYMQTKPTSNGELGQVDIPDDHIGIELYRFSCRLIPDLITTASVETVQAFLLMGSYTLPIDTSGLAYTYYGLAIKMAVQNGMHRRFPGGNVDDKLLEVRNRLWWSAYSLESRISILHGRPVSVSPAETDTPMPNEISGSQTRDHPSNLPNFSAAILLTRHLASASECIKSLRNCTKSEQNMHLRRLIDIRDKLDRWWSDLPSQVHCRDLNPSGPLFRSNIHLEIYHITTIIYIGRPFIICPSSEAHNITPGNNSSPQNPPSVIKQLSDESLDAALRGIELCQILQDSVGLARVSYTEFSACRIALLALIAHSLNQPTARISTALTQGMAIIRQICTGLESAKSEVAVIEALERARQRLYSPDTTEESHLERFTSAYDQFQEWAKLWRIDPLLGNIAGSPDMSFPVGTQSNPSMPSFDGFFSSFPDELCEFTAIPGLNGEVHFDRDWLDNSHPTGDAWNTGNSYELEGSGH</sequence>
<feature type="domain" description="Zn(2)-C6 fungal-type" evidence="7">
    <location>
        <begin position="29"/>
        <end position="58"/>
    </location>
</feature>
<evidence type="ECO:0000256" key="2">
    <source>
        <dbReference type="ARBA" id="ARBA00023015"/>
    </source>
</evidence>
<keyword evidence="5" id="KW-0539">Nucleus</keyword>
<dbReference type="SUPFAM" id="SSF57701">
    <property type="entry name" value="Zn2/Cys6 DNA-binding domain"/>
    <property type="match status" value="1"/>
</dbReference>
<keyword evidence="2" id="KW-0805">Transcription regulation</keyword>
<evidence type="ECO:0000256" key="1">
    <source>
        <dbReference type="ARBA" id="ARBA00022723"/>
    </source>
</evidence>
<reference evidence="9" key="1">
    <citation type="journal article" date="2017" name="Nat. Microbiol.">
        <title>Global analysis of biosynthetic gene clusters reveals vast potential of secondary metabolite production in Penicillium species.</title>
        <authorList>
            <person name="Nielsen J.C."/>
            <person name="Grijseels S."/>
            <person name="Prigent S."/>
            <person name="Ji B."/>
            <person name="Dainat J."/>
            <person name="Nielsen K.F."/>
            <person name="Frisvad J.C."/>
            <person name="Workman M."/>
            <person name="Nielsen J."/>
        </authorList>
    </citation>
    <scope>NUCLEOTIDE SEQUENCE [LARGE SCALE GENOMIC DNA]</scope>
    <source>
        <strain evidence="9">IBT 24891</strain>
    </source>
</reference>
<feature type="region of interest" description="Disordered" evidence="6">
    <location>
        <begin position="1"/>
        <end position="26"/>
    </location>
</feature>
<evidence type="ECO:0000256" key="5">
    <source>
        <dbReference type="ARBA" id="ARBA00023242"/>
    </source>
</evidence>
<dbReference type="EMBL" id="MLKD01000011">
    <property type="protein sequence ID" value="OQE21850.1"/>
    <property type="molecule type" value="Genomic_DNA"/>
</dbReference>
<keyword evidence="4" id="KW-0804">Transcription</keyword>
<dbReference type="SMART" id="SM00066">
    <property type="entry name" value="GAL4"/>
    <property type="match status" value="1"/>
</dbReference>
<dbReference type="InterPro" id="IPR007219">
    <property type="entry name" value="XnlR_reg_dom"/>
</dbReference>
<dbReference type="OrthoDB" id="3266505at2759"/>
<dbReference type="AlphaFoldDB" id="A0A1V6T7G2"/>
<accession>A0A1V6T7G2</accession>
<proteinExistence type="predicted"/>
<evidence type="ECO:0000313" key="8">
    <source>
        <dbReference type="EMBL" id="OQE21850.1"/>
    </source>
</evidence>
<dbReference type="PANTHER" id="PTHR47424">
    <property type="entry name" value="REGULATORY PROTEIN GAL4"/>
    <property type="match status" value="1"/>
</dbReference>
<dbReference type="GO" id="GO:0006351">
    <property type="term" value="P:DNA-templated transcription"/>
    <property type="evidence" value="ECO:0007669"/>
    <property type="project" value="InterPro"/>
</dbReference>
<dbReference type="PROSITE" id="PS00463">
    <property type="entry name" value="ZN2_CY6_FUNGAL_1"/>
    <property type="match status" value="1"/>
</dbReference>
<dbReference type="InterPro" id="IPR051127">
    <property type="entry name" value="Fungal_SecMet_Regulators"/>
</dbReference>
<dbReference type="GO" id="GO:0008270">
    <property type="term" value="F:zinc ion binding"/>
    <property type="evidence" value="ECO:0007669"/>
    <property type="project" value="InterPro"/>
</dbReference>
<dbReference type="CDD" id="cd12148">
    <property type="entry name" value="fungal_TF_MHR"/>
    <property type="match status" value="1"/>
</dbReference>
<protein>
    <recommendedName>
        <fullName evidence="7">Zn(2)-C6 fungal-type domain-containing protein</fullName>
    </recommendedName>
</protein>
<dbReference type="GO" id="GO:0000981">
    <property type="term" value="F:DNA-binding transcription factor activity, RNA polymerase II-specific"/>
    <property type="evidence" value="ECO:0007669"/>
    <property type="project" value="InterPro"/>
</dbReference>
<comment type="caution">
    <text evidence="8">The sequence shown here is derived from an EMBL/GenBank/DDBJ whole genome shotgun (WGS) entry which is preliminary data.</text>
</comment>
<dbReference type="STRING" id="303698.A0A1V6T7G2"/>
<dbReference type="InterPro" id="IPR036864">
    <property type="entry name" value="Zn2-C6_fun-type_DNA-bd_sf"/>
</dbReference>
<organism evidence="8 9">
    <name type="scientific">Penicillium steckii</name>
    <dbReference type="NCBI Taxonomy" id="303698"/>
    <lineage>
        <taxon>Eukaryota</taxon>
        <taxon>Fungi</taxon>
        <taxon>Dikarya</taxon>
        <taxon>Ascomycota</taxon>
        <taxon>Pezizomycotina</taxon>
        <taxon>Eurotiomycetes</taxon>
        <taxon>Eurotiomycetidae</taxon>
        <taxon>Eurotiales</taxon>
        <taxon>Aspergillaceae</taxon>
        <taxon>Penicillium</taxon>
    </lineage>
</organism>
<feature type="compositionally biased region" description="Polar residues" evidence="6">
    <location>
        <begin position="722"/>
        <end position="733"/>
    </location>
</feature>
<dbReference type="GO" id="GO:0003677">
    <property type="term" value="F:DNA binding"/>
    <property type="evidence" value="ECO:0007669"/>
    <property type="project" value="UniProtKB-KW"/>
</dbReference>